<evidence type="ECO:0000313" key="2">
    <source>
        <dbReference type="Proteomes" id="UP001428341"/>
    </source>
</evidence>
<dbReference type="Proteomes" id="UP001428341">
    <property type="component" value="Unassembled WGS sequence"/>
</dbReference>
<comment type="caution">
    <text evidence="1">The sequence shown here is derived from an EMBL/GenBank/DDBJ whole genome shotgun (WGS) entry which is preliminary data.</text>
</comment>
<dbReference type="AlphaFoldDB" id="A0AAP0M2U6"/>
<reference evidence="1 2" key="1">
    <citation type="submission" date="2024-05" db="EMBL/GenBank/DDBJ databases">
        <title>Haplotype-resolved chromosome-level genome assembly of Huyou (Citrus changshanensis).</title>
        <authorList>
            <person name="Miao C."/>
            <person name="Chen W."/>
            <person name="Wu Y."/>
            <person name="Wang L."/>
            <person name="Zhao S."/>
            <person name="Grierson D."/>
            <person name="Xu C."/>
            <person name="Chen K."/>
        </authorList>
    </citation>
    <scope>NUCLEOTIDE SEQUENCE [LARGE SCALE GENOMIC DNA]</scope>
    <source>
        <strain evidence="1">01-14</strain>
        <tissue evidence="1">Leaf</tissue>
    </source>
</reference>
<keyword evidence="2" id="KW-1185">Reference proteome</keyword>
<protein>
    <submittedName>
        <fullName evidence="1">Uncharacterized protein</fullName>
    </submittedName>
</protein>
<gene>
    <name evidence="1" type="ORF">WN944_020089</name>
</gene>
<name>A0AAP0M2U6_9ROSI</name>
<sequence>MPPGRQITRATATRQSHLRQSLATSVQLTPAYRVHNCCRTTSMVPHLWLAINCLFTRPELRNQSQPSITITGPTSTQKWTVVNANPQLFSPTLTCSPLIRKDSRLQRVSSF</sequence>
<dbReference type="EMBL" id="JBCGBO010000007">
    <property type="protein sequence ID" value="KAK9188684.1"/>
    <property type="molecule type" value="Genomic_DNA"/>
</dbReference>
<evidence type="ECO:0000313" key="1">
    <source>
        <dbReference type="EMBL" id="KAK9188684.1"/>
    </source>
</evidence>
<proteinExistence type="predicted"/>
<accession>A0AAP0M2U6</accession>
<organism evidence="1 2">
    <name type="scientific">Citrus x changshan-huyou</name>
    <dbReference type="NCBI Taxonomy" id="2935761"/>
    <lineage>
        <taxon>Eukaryota</taxon>
        <taxon>Viridiplantae</taxon>
        <taxon>Streptophyta</taxon>
        <taxon>Embryophyta</taxon>
        <taxon>Tracheophyta</taxon>
        <taxon>Spermatophyta</taxon>
        <taxon>Magnoliopsida</taxon>
        <taxon>eudicotyledons</taxon>
        <taxon>Gunneridae</taxon>
        <taxon>Pentapetalae</taxon>
        <taxon>rosids</taxon>
        <taxon>malvids</taxon>
        <taxon>Sapindales</taxon>
        <taxon>Rutaceae</taxon>
        <taxon>Aurantioideae</taxon>
        <taxon>Citrus</taxon>
    </lineage>
</organism>